<dbReference type="EMBL" id="JAFNEN010000098">
    <property type="protein sequence ID" value="KAG8194805.1"/>
    <property type="molecule type" value="Genomic_DNA"/>
</dbReference>
<name>A0AAV6VDG9_9ARAC</name>
<dbReference type="GO" id="GO:0071897">
    <property type="term" value="P:DNA biosynthetic process"/>
    <property type="evidence" value="ECO:0007669"/>
    <property type="project" value="UniProtKB-ARBA"/>
</dbReference>
<dbReference type="Pfam" id="PF00078">
    <property type="entry name" value="RVT_1"/>
    <property type="match status" value="1"/>
</dbReference>
<reference evidence="2 3" key="1">
    <citation type="journal article" date="2022" name="Nat. Ecol. Evol.">
        <title>A masculinizing supergene underlies an exaggerated male reproductive morph in a spider.</title>
        <authorList>
            <person name="Hendrickx F."/>
            <person name="De Corte Z."/>
            <person name="Sonet G."/>
            <person name="Van Belleghem S.M."/>
            <person name="Kostlbacher S."/>
            <person name="Vangestel C."/>
        </authorList>
    </citation>
    <scope>NUCLEOTIDE SEQUENCE [LARGE SCALE GENOMIC DNA]</scope>
    <source>
        <strain evidence="2">W744_W776</strain>
    </source>
</reference>
<keyword evidence="3" id="KW-1185">Reference proteome</keyword>
<dbReference type="Proteomes" id="UP000827092">
    <property type="component" value="Unassembled WGS sequence"/>
</dbReference>
<dbReference type="CDD" id="cd01647">
    <property type="entry name" value="RT_LTR"/>
    <property type="match status" value="1"/>
</dbReference>
<dbReference type="InterPro" id="IPR053134">
    <property type="entry name" value="RNA-dir_DNA_polymerase"/>
</dbReference>
<comment type="caution">
    <text evidence="2">The sequence shown here is derived from an EMBL/GenBank/DDBJ whole genome shotgun (WGS) entry which is preliminary data.</text>
</comment>
<dbReference type="PANTHER" id="PTHR24559:SF444">
    <property type="entry name" value="REVERSE TRANSCRIPTASE DOMAIN-CONTAINING PROTEIN"/>
    <property type="match status" value="1"/>
</dbReference>
<dbReference type="Gene3D" id="3.30.70.270">
    <property type="match status" value="1"/>
</dbReference>
<feature type="domain" description="Reverse transcriptase" evidence="1">
    <location>
        <begin position="20"/>
        <end position="90"/>
    </location>
</feature>
<dbReference type="SUPFAM" id="SSF56672">
    <property type="entry name" value="DNA/RNA polymerases"/>
    <property type="match status" value="1"/>
</dbReference>
<evidence type="ECO:0000313" key="3">
    <source>
        <dbReference type="Proteomes" id="UP000827092"/>
    </source>
</evidence>
<evidence type="ECO:0000313" key="2">
    <source>
        <dbReference type="EMBL" id="KAG8194805.1"/>
    </source>
</evidence>
<proteinExistence type="predicted"/>
<dbReference type="InterPro" id="IPR043502">
    <property type="entry name" value="DNA/RNA_pol_sf"/>
</dbReference>
<accession>A0AAV6VDG9</accession>
<organism evidence="2 3">
    <name type="scientific">Oedothorax gibbosus</name>
    <dbReference type="NCBI Taxonomy" id="931172"/>
    <lineage>
        <taxon>Eukaryota</taxon>
        <taxon>Metazoa</taxon>
        <taxon>Ecdysozoa</taxon>
        <taxon>Arthropoda</taxon>
        <taxon>Chelicerata</taxon>
        <taxon>Arachnida</taxon>
        <taxon>Araneae</taxon>
        <taxon>Araneomorphae</taxon>
        <taxon>Entelegynae</taxon>
        <taxon>Araneoidea</taxon>
        <taxon>Linyphiidae</taxon>
        <taxon>Erigoninae</taxon>
        <taxon>Oedothorax</taxon>
    </lineage>
</organism>
<dbReference type="PANTHER" id="PTHR24559">
    <property type="entry name" value="TRANSPOSON TY3-I GAG-POL POLYPROTEIN"/>
    <property type="match status" value="1"/>
</dbReference>
<dbReference type="InterPro" id="IPR043128">
    <property type="entry name" value="Rev_trsase/Diguanyl_cyclase"/>
</dbReference>
<dbReference type="AlphaFoldDB" id="A0AAV6VDG9"/>
<dbReference type="InterPro" id="IPR000477">
    <property type="entry name" value="RT_dom"/>
</dbReference>
<evidence type="ECO:0000259" key="1">
    <source>
        <dbReference type="Pfam" id="PF00078"/>
    </source>
</evidence>
<sequence>MEQGVLRPSKSPWASPIHLVPKKDNTWRICGDFRALNKVTLPDRYPLLYIHDVVMSLDGKKYFSKLDLVRAYYQIPVAPEDIVKTAITTPVGLFDIVATNISNMTTPSRTTILLLKKHPYHPIQHLSLSVSNWPRDIPIPLSRSLGGWGASSSKSPTDPLRDTT</sequence>
<gene>
    <name evidence="2" type="ORF">JTE90_017246</name>
</gene>
<protein>
    <recommendedName>
        <fullName evidence="1">Reverse transcriptase domain-containing protein</fullName>
    </recommendedName>
</protein>
<dbReference type="Gene3D" id="3.10.10.10">
    <property type="entry name" value="HIV Type 1 Reverse Transcriptase, subunit A, domain 1"/>
    <property type="match status" value="1"/>
</dbReference>